<feature type="region of interest" description="Disordered" evidence="2">
    <location>
        <begin position="89"/>
        <end position="109"/>
    </location>
</feature>
<feature type="compositionally biased region" description="Basic residues" evidence="2">
    <location>
        <begin position="636"/>
        <end position="645"/>
    </location>
</feature>
<comment type="caution">
    <text evidence="3">The sequence shown here is derived from an EMBL/GenBank/DDBJ whole genome shotgun (WGS) entry which is preliminary data.</text>
</comment>
<dbReference type="AlphaFoldDB" id="A0A8J8P509"/>
<protein>
    <submittedName>
        <fullName evidence="3">Uncharacterized protein</fullName>
    </submittedName>
</protein>
<feature type="region of interest" description="Disordered" evidence="2">
    <location>
        <begin position="697"/>
        <end position="735"/>
    </location>
</feature>
<feature type="region of interest" description="Disordered" evidence="2">
    <location>
        <begin position="938"/>
        <end position="970"/>
    </location>
</feature>
<evidence type="ECO:0000256" key="1">
    <source>
        <dbReference type="SAM" id="Coils"/>
    </source>
</evidence>
<feature type="compositionally biased region" description="Polar residues" evidence="2">
    <location>
        <begin position="94"/>
        <end position="104"/>
    </location>
</feature>
<gene>
    <name evidence="3" type="ORF">FGO68_gene12809</name>
</gene>
<keyword evidence="4" id="KW-1185">Reference proteome</keyword>
<feature type="coiled-coil region" evidence="1">
    <location>
        <begin position="385"/>
        <end position="412"/>
    </location>
</feature>
<feature type="compositionally biased region" description="Polar residues" evidence="2">
    <location>
        <begin position="718"/>
        <end position="734"/>
    </location>
</feature>
<dbReference type="Proteomes" id="UP000785679">
    <property type="component" value="Unassembled WGS sequence"/>
</dbReference>
<keyword evidence="1" id="KW-0175">Coiled coil</keyword>
<dbReference type="EMBL" id="RRYP01001425">
    <property type="protein sequence ID" value="TNV85959.1"/>
    <property type="molecule type" value="Genomic_DNA"/>
</dbReference>
<evidence type="ECO:0000256" key="2">
    <source>
        <dbReference type="SAM" id="MobiDB-lite"/>
    </source>
</evidence>
<organism evidence="3 4">
    <name type="scientific">Halteria grandinella</name>
    <dbReference type="NCBI Taxonomy" id="5974"/>
    <lineage>
        <taxon>Eukaryota</taxon>
        <taxon>Sar</taxon>
        <taxon>Alveolata</taxon>
        <taxon>Ciliophora</taxon>
        <taxon>Intramacronucleata</taxon>
        <taxon>Spirotrichea</taxon>
        <taxon>Stichotrichia</taxon>
        <taxon>Sporadotrichida</taxon>
        <taxon>Halteriidae</taxon>
        <taxon>Halteria</taxon>
    </lineage>
</organism>
<feature type="compositionally biased region" description="Polar residues" evidence="2">
    <location>
        <begin position="949"/>
        <end position="958"/>
    </location>
</feature>
<feature type="region of interest" description="Disordered" evidence="2">
    <location>
        <begin position="235"/>
        <end position="254"/>
    </location>
</feature>
<evidence type="ECO:0000313" key="4">
    <source>
        <dbReference type="Proteomes" id="UP000785679"/>
    </source>
</evidence>
<feature type="region of interest" description="Disordered" evidence="2">
    <location>
        <begin position="636"/>
        <end position="661"/>
    </location>
</feature>
<proteinExistence type="predicted"/>
<evidence type="ECO:0000313" key="3">
    <source>
        <dbReference type="EMBL" id="TNV85959.1"/>
    </source>
</evidence>
<name>A0A8J8P509_HALGN</name>
<reference evidence="3" key="1">
    <citation type="submission" date="2019-06" db="EMBL/GenBank/DDBJ databases">
        <authorList>
            <person name="Zheng W."/>
        </authorList>
    </citation>
    <scope>NUCLEOTIDE SEQUENCE</scope>
    <source>
        <strain evidence="3">QDHG01</strain>
    </source>
</reference>
<accession>A0A8J8P509</accession>
<feature type="compositionally biased region" description="Basic and acidic residues" evidence="2">
    <location>
        <begin position="235"/>
        <end position="244"/>
    </location>
</feature>
<sequence length="1004" mass="114170">MSLYSRNSNVKERMGWCVKEDRVGQGLVRREGEMLIKADLQDFMRDYIKNNNSAIQINQVKINIREQSYKQHHLPNSQIPNNMRSAAMRHQRNQSHTNARSPLAQSGHHHHNLQLIPVQSQTSYPLGPLSHSTKAISNVATIQWKFGQEKRAAKDHRNLFSYLQSNKDSRQALIEGIFKSKDAEFQNTMEKEITQNLIPKQNNSVTEGRKKRNQDYAEERRIFEMEMEAKIDQTLDQQGEKTDNIDGMPTVSESTENPDLILRMMQTGTNFNTQELEDILKSFKKNHTQQTAERENRNAPINISQTTKNVLSTAVPAYKIGSRSEQSLDPNNHQQRRYAPTEIDAVSSPSFQYTPSLPMFPDIVIPKKHKPGNKLLSDDRKVLGMQRLKVQMINFKRQLQKIKQMHEQQEKLKDHLAGGPSFQFALNEDSLISVDVPSPGMTEAHSLQKINIHSKEDHLSDSRSNHKYFSFNVHKLSQQEKSLDGLSTTNSRSRLKHYTHGSMGTGASPSQRGAMPVEGKLLGEGKPPLPTLQKYAQSSTGSFKFNNLSTFQHDVLERDKIRGQIRDIKNNKFKIKNYMESSYQHQTVSNQVVSDPSISPPTILENISKKGNGESSVQIIDQKIPAKNLSKLQKNVHHKNPVHHKNQLEDSPTPPLPRLLNEMSTNSLLPNIKSLEKLPTITNNNSVINHMPSVRTLLGNGGGTTTSKRSPKQMPSFLKNQQSNYQSQKEASINKQKELDDQIDRIIADQLDENFKNTFGVDVNASSSPNTQMQNTAKNFTNQNSVDDPLFEQMKNQYQLQLDGFNFQESPTKIQKELIASQKLKTGHYDLDPNDKLKQKGYNLFKEVTQHTVSQMSPLKNMAGIPRSLQRIDPTVIKRGKNSEFFKEFKAQHKNTIDSQLKIIQEVFGDDSMLIRQCKELVYSTSPHKEQKHFLRRVSPHSSVVHSPNLLSNLSPQRESPPRKESGESAVTLKKSAKKAKMFSGSGSYGSFELHTIKEEIALH</sequence>